<name>A0A7S4GIS1_9EUGL</name>
<feature type="region of interest" description="Disordered" evidence="1">
    <location>
        <begin position="84"/>
        <end position="106"/>
    </location>
</feature>
<accession>A0A7S4GIS1</accession>
<dbReference type="PANTHER" id="PTHR13582">
    <property type="entry name" value="M-PHASE PHOSPHOPROTEIN 6"/>
    <property type="match status" value="1"/>
</dbReference>
<gene>
    <name evidence="2" type="ORF">EGYM00163_LOCUS49702</name>
</gene>
<dbReference type="Pfam" id="PF10175">
    <property type="entry name" value="MPP6"/>
    <property type="match status" value="1"/>
</dbReference>
<dbReference type="PANTHER" id="PTHR13582:SF0">
    <property type="entry name" value="M-PHASE PHOSPHOPROTEIN 6"/>
    <property type="match status" value="1"/>
</dbReference>
<dbReference type="AlphaFoldDB" id="A0A7S4GIS1"/>
<organism evidence="2">
    <name type="scientific">Eutreptiella gymnastica</name>
    <dbReference type="NCBI Taxonomy" id="73025"/>
    <lineage>
        <taxon>Eukaryota</taxon>
        <taxon>Discoba</taxon>
        <taxon>Euglenozoa</taxon>
        <taxon>Euglenida</taxon>
        <taxon>Spirocuta</taxon>
        <taxon>Euglenophyceae</taxon>
        <taxon>Eutreptiales</taxon>
        <taxon>Eutreptiaceae</taxon>
        <taxon>Eutreptiella</taxon>
    </lineage>
</organism>
<evidence type="ECO:0000313" key="2">
    <source>
        <dbReference type="EMBL" id="CAE0838330.1"/>
    </source>
</evidence>
<evidence type="ECO:0000256" key="1">
    <source>
        <dbReference type="SAM" id="MobiDB-lite"/>
    </source>
</evidence>
<evidence type="ECO:0008006" key="3">
    <source>
        <dbReference type="Google" id="ProtNLM"/>
    </source>
</evidence>
<protein>
    <recommendedName>
        <fullName evidence="3">M-phase phosphoprotein 6</fullName>
    </recommendedName>
</protein>
<proteinExistence type="predicted"/>
<reference evidence="2" key="1">
    <citation type="submission" date="2021-01" db="EMBL/GenBank/DDBJ databases">
        <authorList>
            <person name="Corre E."/>
            <person name="Pelletier E."/>
            <person name="Niang G."/>
            <person name="Scheremetjew M."/>
            <person name="Finn R."/>
            <person name="Kale V."/>
            <person name="Holt S."/>
            <person name="Cochrane G."/>
            <person name="Meng A."/>
            <person name="Brown T."/>
            <person name="Cohen L."/>
        </authorList>
    </citation>
    <scope>NUCLEOTIDE SEQUENCE</scope>
    <source>
        <strain evidence="2">CCMP1594</strain>
    </source>
</reference>
<dbReference type="GO" id="GO:0000460">
    <property type="term" value="P:maturation of 5.8S rRNA"/>
    <property type="evidence" value="ECO:0007669"/>
    <property type="project" value="TreeGrafter"/>
</dbReference>
<feature type="compositionally biased region" description="Basic and acidic residues" evidence="1">
    <location>
        <begin position="139"/>
        <end position="150"/>
    </location>
</feature>
<feature type="region of interest" description="Disordered" evidence="1">
    <location>
        <begin position="118"/>
        <end position="150"/>
    </location>
</feature>
<dbReference type="EMBL" id="HBJA01144263">
    <property type="protein sequence ID" value="CAE0838330.1"/>
    <property type="molecule type" value="Transcribed_RNA"/>
</dbReference>
<sequence length="150" mass="17171">MADPHEPAKAKTLSGKLMNLKFMKKKQEQVLRKTLEAERIARLAEQSRWTDANADDGIVVIEDDSFNIDSQIWGRRSFLNFNPKHERGPSVVPQESAVPIKTPEETAAEKADLAWAQRYAQMQQSAGKSPFPQKKRKRDWQPHDDFDINA</sequence>
<dbReference type="InterPro" id="IPR019324">
    <property type="entry name" value="MPP6"/>
</dbReference>